<accession>A0A9D5JSI3</accession>
<keyword evidence="5" id="KW-1133">Transmembrane helix</keyword>
<evidence type="ECO:0000256" key="3">
    <source>
        <dbReference type="ARBA" id="ARBA00023115"/>
    </source>
</evidence>
<evidence type="ECO:0000256" key="4">
    <source>
        <dbReference type="PROSITE-ProRule" id="PRU00354"/>
    </source>
</evidence>
<feature type="transmembrane region" description="Helical" evidence="5">
    <location>
        <begin position="300"/>
        <end position="318"/>
    </location>
</feature>
<gene>
    <name evidence="7" type="ORF">GF339_02480</name>
</gene>
<feature type="transmembrane region" description="Helical" evidence="5">
    <location>
        <begin position="40"/>
        <end position="60"/>
    </location>
</feature>
<proteinExistence type="inferred from homology"/>
<organism evidence="7 8">
    <name type="scientific">candidate division KSB3 bacterium</name>
    <dbReference type="NCBI Taxonomy" id="2044937"/>
    <lineage>
        <taxon>Bacteria</taxon>
        <taxon>candidate division KSB3</taxon>
    </lineage>
</organism>
<comment type="caution">
    <text evidence="4">Lacks conserved residue(s) required for the propagation of feature annotation.</text>
</comment>
<dbReference type="InterPro" id="IPR030374">
    <property type="entry name" value="PABS"/>
</dbReference>
<dbReference type="InterPro" id="IPR036259">
    <property type="entry name" value="MFS_trans_sf"/>
</dbReference>
<feature type="transmembrane region" description="Helical" evidence="5">
    <location>
        <begin position="236"/>
        <end position="257"/>
    </location>
</feature>
<feature type="transmembrane region" description="Helical" evidence="5">
    <location>
        <begin position="72"/>
        <end position="93"/>
    </location>
</feature>
<sequence>MKRATLYFLLYGFVFATGAAGLIYQVVWQKYVSRLLGADTVATAIILATFLGGLSLGYYLCGKLSVRSNHPFIMYALLEALIGIWCLAFPWIFEGVTALSRSWSFAPPVLILVQGVFCAALLMLLPTICMGGTLPFLTRGITRNIGEATRVHATIYSTNTAGAFLGTLLTGFYLIPTFGLPVTITRAAFLNLAAAAFFVLFSRLVPPIETSRATEQPAQEIAPQEGLARSPAWRAYILYGIAFLSGFYVMTLENVLIRIINLSLGSSSYSFSLIVAVFILAIAVGSYVVGRLPRIPRSLLFFNQLVITLTLLGIYLSLDSWPYWAHVIRIGLKSNVVGFWQYYVLVLFALIAVLLIPVGCMGATIPIVFHEVKRDLASVGKASGMLFSWNTIGNLTGSLIGGIVLYYVLNNARVYLISVLLAAGSTYLAGWYSSKNYVLPATFLPLVMVALTVFAPFYDRNHFIMGTFRERSPLSYSLEGADAFFEKFNEDRTVRFYRDGPTCTTVVLETPKRRSFEQQPLAIIINGKSDSNTIGDIYTLKLSAHLPALLAESRQHILVIGLGTGVTAGELTLYEDVEQIDVAEISPSVIEALPYFDEFTYSVHTDPRVQIYPGDAFRVLSRSDKKWDIIISEPSNPWVTGVDLLFTQEFYRLAKEHLTEDGILLQWAQIYASSQEMVGMIFNTVRQEFPQSRVFIPNWGDLFIIASKKPLTLEHVQRAEALLRQNQHVQTSLNMINMPTLDTMLIREIWTPSYLAKYFSNYGIQSMDNPQLHYIAGKSFFIGATLAPHLLLHATSVPYLEEYLLPQKYPDWTNFPFSQDAFSLLLYSTKSKVDGSLLPMTEALELKAYLGNPEVYRLREALQQQFRVELLPFIMQPTVEDQEWERIGLGEASIRQRAEILLEHVAQFRNWIVPYRIDGLKALLRHGITAGADAHERTWCALQLAWLHLREGADKRRVQEILVQAFQENEGELLLQGKDQALLERVLKLLEESEEGLSGL</sequence>
<name>A0A9D5JSI3_9BACT</name>
<dbReference type="PROSITE" id="PS51006">
    <property type="entry name" value="PABS_2"/>
    <property type="match status" value="1"/>
</dbReference>
<evidence type="ECO:0000256" key="2">
    <source>
        <dbReference type="ARBA" id="ARBA00022679"/>
    </source>
</evidence>
<feature type="transmembrane region" description="Helical" evidence="5">
    <location>
        <begin position="437"/>
        <end position="458"/>
    </location>
</feature>
<feature type="transmembrane region" description="Helical" evidence="5">
    <location>
        <begin position="7"/>
        <end position="28"/>
    </location>
</feature>
<feature type="transmembrane region" description="Helical" evidence="5">
    <location>
        <begin position="386"/>
        <end position="408"/>
    </location>
</feature>
<dbReference type="Gene3D" id="3.40.50.150">
    <property type="entry name" value="Vaccinia Virus protein VP39"/>
    <property type="match status" value="1"/>
</dbReference>
<feature type="transmembrane region" description="Helical" evidence="5">
    <location>
        <begin position="153"/>
        <end position="175"/>
    </location>
</feature>
<evidence type="ECO:0000256" key="5">
    <source>
        <dbReference type="SAM" id="Phobius"/>
    </source>
</evidence>
<feature type="transmembrane region" description="Helical" evidence="5">
    <location>
        <begin position="414"/>
        <end position="432"/>
    </location>
</feature>
<comment type="caution">
    <text evidence="7">The sequence shown here is derived from an EMBL/GenBank/DDBJ whole genome shotgun (WGS) entry which is preliminary data.</text>
</comment>
<keyword evidence="3 4" id="KW-0620">Polyamine biosynthesis</keyword>
<dbReference type="GO" id="GO:0006596">
    <property type="term" value="P:polyamine biosynthetic process"/>
    <property type="evidence" value="ECO:0007669"/>
    <property type="project" value="UniProtKB-UniRule"/>
</dbReference>
<keyword evidence="2 4" id="KW-0808">Transferase</keyword>
<evidence type="ECO:0000259" key="6">
    <source>
        <dbReference type="PROSITE" id="PS51006"/>
    </source>
</evidence>
<reference evidence="7" key="1">
    <citation type="submission" date="2019-11" db="EMBL/GenBank/DDBJ databases">
        <title>Microbial mats filling the niche in hypersaline microbial mats.</title>
        <authorList>
            <person name="Wong H.L."/>
            <person name="Macleod F.I."/>
            <person name="White R.A. III"/>
            <person name="Burns B.P."/>
        </authorList>
    </citation>
    <scope>NUCLEOTIDE SEQUENCE</scope>
    <source>
        <strain evidence="7">Rbin_158</strain>
    </source>
</reference>
<dbReference type="AlphaFoldDB" id="A0A9D5JSI3"/>
<dbReference type="CDD" id="cd02440">
    <property type="entry name" value="AdoMet_MTases"/>
    <property type="match status" value="1"/>
</dbReference>
<evidence type="ECO:0000256" key="1">
    <source>
        <dbReference type="ARBA" id="ARBA00007867"/>
    </source>
</evidence>
<dbReference type="Pfam" id="PF01564">
    <property type="entry name" value="Spermine_synth"/>
    <property type="match status" value="1"/>
</dbReference>
<feature type="transmembrane region" description="Helical" evidence="5">
    <location>
        <begin position="187"/>
        <end position="205"/>
    </location>
</feature>
<feature type="transmembrane region" description="Helical" evidence="5">
    <location>
        <begin position="342"/>
        <end position="365"/>
    </location>
</feature>
<feature type="domain" description="PABS" evidence="6">
    <location>
        <begin position="465"/>
        <end position="713"/>
    </location>
</feature>
<dbReference type="PANTHER" id="PTHR43317:SF1">
    <property type="entry name" value="THERMOSPERMINE SYNTHASE ACAULIS5"/>
    <property type="match status" value="1"/>
</dbReference>
<dbReference type="PANTHER" id="PTHR43317">
    <property type="entry name" value="THERMOSPERMINE SYNTHASE ACAULIS5"/>
    <property type="match status" value="1"/>
</dbReference>
<dbReference type="Gene3D" id="1.20.1250.20">
    <property type="entry name" value="MFS general substrate transporter like domains"/>
    <property type="match status" value="1"/>
</dbReference>
<comment type="similarity">
    <text evidence="1">Belongs to the spermidine/spermine synthase family.</text>
</comment>
<evidence type="ECO:0000313" key="8">
    <source>
        <dbReference type="Proteomes" id="UP000649604"/>
    </source>
</evidence>
<dbReference type="EMBL" id="WJJP01000074">
    <property type="protein sequence ID" value="MBD3323420.1"/>
    <property type="molecule type" value="Genomic_DNA"/>
</dbReference>
<keyword evidence="5" id="KW-0472">Membrane</keyword>
<dbReference type="SUPFAM" id="SSF53335">
    <property type="entry name" value="S-adenosyl-L-methionine-dependent methyltransferases"/>
    <property type="match status" value="1"/>
</dbReference>
<protein>
    <recommendedName>
        <fullName evidence="6">PABS domain-containing protein</fullName>
    </recommendedName>
</protein>
<feature type="transmembrane region" description="Helical" evidence="5">
    <location>
        <begin position="105"/>
        <end position="132"/>
    </location>
</feature>
<dbReference type="Proteomes" id="UP000649604">
    <property type="component" value="Unassembled WGS sequence"/>
</dbReference>
<dbReference type="InterPro" id="IPR029063">
    <property type="entry name" value="SAM-dependent_MTases_sf"/>
</dbReference>
<feature type="transmembrane region" description="Helical" evidence="5">
    <location>
        <begin position="269"/>
        <end position="288"/>
    </location>
</feature>
<dbReference type="GO" id="GO:0016740">
    <property type="term" value="F:transferase activity"/>
    <property type="evidence" value="ECO:0007669"/>
    <property type="project" value="UniProtKB-UniRule"/>
</dbReference>
<evidence type="ECO:0000313" key="7">
    <source>
        <dbReference type="EMBL" id="MBD3323420.1"/>
    </source>
</evidence>
<keyword evidence="5" id="KW-0812">Transmembrane</keyword>